<proteinExistence type="predicted"/>
<dbReference type="Gene3D" id="1.10.150.20">
    <property type="entry name" value="5' to 3' exonuclease, C-terminal subdomain"/>
    <property type="match status" value="2"/>
</dbReference>
<dbReference type="Pfam" id="PF14229">
    <property type="entry name" value="DUF4332"/>
    <property type="match status" value="1"/>
</dbReference>
<dbReference type="KEGG" id="afy:BW247_00805"/>
<organism evidence="2 3">
    <name type="scientific">Acidihalobacter ferrooxydans</name>
    <dbReference type="NCBI Taxonomy" id="1765967"/>
    <lineage>
        <taxon>Bacteria</taxon>
        <taxon>Pseudomonadati</taxon>
        <taxon>Pseudomonadota</taxon>
        <taxon>Gammaproteobacteria</taxon>
        <taxon>Chromatiales</taxon>
        <taxon>Ectothiorhodospiraceae</taxon>
        <taxon>Acidihalobacter</taxon>
    </lineage>
</organism>
<protein>
    <submittedName>
        <fullName evidence="2">Ferredoxin</fullName>
    </submittedName>
</protein>
<accession>A0A1P8UD73</accession>
<sequence>MTVSIKELRGISADLAETLKQEGMSNSDQFLDAAATPAGRKKLAAAAGVSERDILELANRADLARIKGIAGVFGDLLEHAGVDTVKELATRRPDNLHAKIQEVNEKEKLSGRVPALSEVERWVAEAKEIGGKLTY</sequence>
<dbReference type="Proteomes" id="UP000243807">
    <property type="component" value="Chromosome"/>
</dbReference>
<dbReference type="AlphaFoldDB" id="A0A1P8UD73"/>
<dbReference type="InterPro" id="IPR025567">
    <property type="entry name" value="DUF4332"/>
</dbReference>
<feature type="domain" description="DUF4332" evidence="1">
    <location>
        <begin position="10"/>
        <end position="128"/>
    </location>
</feature>
<dbReference type="STRING" id="1765967.BW247_00805"/>
<gene>
    <name evidence="2" type="ORF">BW247_00805</name>
</gene>
<evidence type="ECO:0000313" key="3">
    <source>
        <dbReference type="Proteomes" id="UP000243807"/>
    </source>
</evidence>
<dbReference type="OrthoDB" id="9794786at2"/>
<keyword evidence="3" id="KW-1185">Reference proteome</keyword>
<dbReference type="EMBL" id="CP019434">
    <property type="protein sequence ID" value="APZ41812.1"/>
    <property type="molecule type" value="Genomic_DNA"/>
</dbReference>
<dbReference type="RefSeq" id="WP_076835159.1">
    <property type="nucleotide sequence ID" value="NZ_CP019434.1"/>
</dbReference>
<reference evidence="2 3" key="1">
    <citation type="submission" date="2017-01" db="EMBL/GenBank/DDBJ databases">
        <title>Draft sequence of Acidihalobacter ferrooxidans strain DSM 14175 (strain V8).</title>
        <authorList>
            <person name="Khaleque H.N."/>
            <person name="Ramsay J.P."/>
            <person name="Murphy R.J.T."/>
            <person name="Kaksonen A.H."/>
            <person name="Boxall N.J."/>
            <person name="Watkin E.L.J."/>
        </authorList>
    </citation>
    <scope>NUCLEOTIDE SEQUENCE [LARGE SCALE GENOMIC DNA]</scope>
    <source>
        <strain evidence="2 3">V8</strain>
    </source>
</reference>
<evidence type="ECO:0000313" key="2">
    <source>
        <dbReference type="EMBL" id="APZ41812.1"/>
    </source>
</evidence>
<name>A0A1P8UD73_9GAMM</name>
<evidence type="ECO:0000259" key="1">
    <source>
        <dbReference type="Pfam" id="PF14229"/>
    </source>
</evidence>